<dbReference type="KEGG" id="hro:HELRODRAFT_161347"/>
<dbReference type="CTD" id="20199133"/>
<feature type="domain" description="BRCT" evidence="1">
    <location>
        <begin position="1"/>
        <end position="98"/>
    </location>
</feature>
<reference evidence="3" key="3">
    <citation type="submission" date="2015-06" db="UniProtKB">
        <authorList>
            <consortium name="EnsemblMetazoa"/>
        </authorList>
    </citation>
    <scope>IDENTIFICATION</scope>
</reference>
<name>T1ERD3_HELRO</name>
<dbReference type="InterPro" id="IPR001357">
    <property type="entry name" value="BRCT_dom"/>
</dbReference>
<dbReference type="EMBL" id="AMQM01000799">
    <property type="status" value="NOT_ANNOTATED_CDS"/>
    <property type="molecule type" value="Genomic_DNA"/>
</dbReference>
<evidence type="ECO:0000259" key="1">
    <source>
        <dbReference type="PROSITE" id="PS50172"/>
    </source>
</evidence>
<dbReference type="HOGENOM" id="CLU_1662692_0_0_1"/>
<dbReference type="STRING" id="6412.T1ERD3"/>
<dbReference type="OrthoDB" id="205514at2759"/>
<dbReference type="Gene3D" id="3.40.50.10190">
    <property type="entry name" value="BRCT domain"/>
    <property type="match status" value="1"/>
</dbReference>
<dbReference type="GeneID" id="20199133"/>
<sequence>MFKIYILPTGICKARTMIFERNVLKLGGVVHSSFKGGETTHVVADDQMDYQAVCSLLTSSSTNANINNGEAPFKIVKSKWLSVCIDAKKFIDCNDFVICNAKIPEEVIDQHKIININNKNDRNLHKHSIVISEQQESDYSSDEEILFENSIPNHVFHFI</sequence>
<evidence type="ECO:0000313" key="4">
    <source>
        <dbReference type="Proteomes" id="UP000015101"/>
    </source>
</evidence>
<protein>
    <recommendedName>
        <fullName evidence="1">BRCT domain-containing protein</fullName>
    </recommendedName>
</protein>
<gene>
    <name evidence="3" type="primary">20199133</name>
    <name evidence="2" type="ORF">HELRODRAFT_161347</name>
</gene>
<dbReference type="AlphaFoldDB" id="T1ERD3"/>
<dbReference type="EMBL" id="KB096742">
    <property type="protein sequence ID" value="ESO02111.1"/>
    <property type="molecule type" value="Genomic_DNA"/>
</dbReference>
<organism evidence="3 4">
    <name type="scientific">Helobdella robusta</name>
    <name type="common">Californian leech</name>
    <dbReference type="NCBI Taxonomy" id="6412"/>
    <lineage>
        <taxon>Eukaryota</taxon>
        <taxon>Metazoa</taxon>
        <taxon>Spiralia</taxon>
        <taxon>Lophotrochozoa</taxon>
        <taxon>Annelida</taxon>
        <taxon>Clitellata</taxon>
        <taxon>Hirudinea</taxon>
        <taxon>Rhynchobdellida</taxon>
        <taxon>Glossiphoniidae</taxon>
        <taxon>Helobdella</taxon>
    </lineage>
</organism>
<evidence type="ECO:0000313" key="2">
    <source>
        <dbReference type="EMBL" id="ESO02111.1"/>
    </source>
</evidence>
<evidence type="ECO:0000313" key="3">
    <source>
        <dbReference type="EnsemblMetazoa" id="HelroP161347"/>
    </source>
</evidence>
<reference evidence="4" key="1">
    <citation type="submission" date="2012-12" db="EMBL/GenBank/DDBJ databases">
        <authorList>
            <person name="Hellsten U."/>
            <person name="Grimwood J."/>
            <person name="Chapman J.A."/>
            <person name="Shapiro H."/>
            <person name="Aerts A."/>
            <person name="Otillar R.P."/>
            <person name="Terry A.Y."/>
            <person name="Boore J.L."/>
            <person name="Simakov O."/>
            <person name="Marletaz F."/>
            <person name="Cho S.-J."/>
            <person name="Edsinger-Gonzales E."/>
            <person name="Havlak P."/>
            <person name="Kuo D.-H."/>
            <person name="Larsson T."/>
            <person name="Lv J."/>
            <person name="Arendt D."/>
            <person name="Savage R."/>
            <person name="Osoegawa K."/>
            <person name="de Jong P."/>
            <person name="Lindberg D.R."/>
            <person name="Seaver E.C."/>
            <person name="Weisblat D.A."/>
            <person name="Putnam N.H."/>
            <person name="Grigoriev I.V."/>
            <person name="Rokhsar D.S."/>
        </authorList>
    </citation>
    <scope>NUCLEOTIDE SEQUENCE</scope>
</reference>
<dbReference type="InterPro" id="IPR036420">
    <property type="entry name" value="BRCT_dom_sf"/>
</dbReference>
<accession>T1ERD3</accession>
<dbReference type="EnsemblMetazoa" id="HelroT161347">
    <property type="protein sequence ID" value="HelroP161347"/>
    <property type="gene ID" value="HelroG161347"/>
</dbReference>
<keyword evidence="4" id="KW-1185">Reference proteome</keyword>
<dbReference type="PROSITE" id="PS50172">
    <property type="entry name" value="BRCT"/>
    <property type="match status" value="1"/>
</dbReference>
<reference evidence="2 4" key="2">
    <citation type="journal article" date="2013" name="Nature">
        <title>Insights into bilaterian evolution from three spiralian genomes.</title>
        <authorList>
            <person name="Simakov O."/>
            <person name="Marletaz F."/>
            <person name="Cho S.J."/>
            <person name="Edsinger-Gonzales E."/>
            <person name="Havlak P."/>
            <person name="Hellsten U."/>
            <person name="Kuo D.H."/>
            <person name="Larsson T."/>
            <person name="Lv J."/>
            <person name="Arendt D."/>
            <person name="Savage R."/>
            <person name="Osoegawa K."/>
            <person name="de Jong P."/>
            <person name="Grimwood J."/>
            <person name="Chapman J.A."/>
            <person name="Shapiro H."/>
            <person name="Aerts A."/>
            <person name="Otillar R.P."/>
            <person name="Terry A.Y."/>
            <person name="Boore J.L."/>
            <person name="Grigoriev I.V."/>
            <person name="Lindberg D.R."/>
            <person name="Seaver E.C."/>
            <person name="Weisblat D.A."/>
            <person name="Putnam N.H."/>
            <person name="Rokhsar D.S."/>
        </authorList>
    </citation>
    <scope>NUCLEOTIDE SEQUENCE</scope>
</reference>
<dbReference type="SUPFAM" id="SSF52113">
    <property type="entry name" value="BRCT domain"/>
    <property type="match status" value="1"/>
</dbReference>
<proteinExistence type="predicted"/>
<dbReference type="Proteomes" id="UP000015101">
    <property type="component" value="Unassembled WGS sequence"/>
</dbReference>
<dbReference type="InParanoid" id="T1ERD3"/>
<dbReference type="RefSeq" id="XP_009019519.1">
    <property type="nucleotide sequence ID" value="XM_009021271.1"/>
</dbReference>